<protein>
    <recommendedName>
        <fullName evidence="4">DUF4230 domain-containing protein</fullName>
    </recommendedName>
</protein>
<accession>C8NE66</accession>
<keyword evidence="1" id="KW-1133">Transmembrane helix</keyword>
<dbReference type="AlphaFoldDB" id="C8NE66"/>
<dbReference type="HOGENOM" id="CLU_107924_0_0_9"/>
<dbReference type="Proteomes" id="UP000005926">
    <property type="component" value="Unassembled WGS sequence"/>
</dbReference>
<dbReference type="Pfam" id="PF14014">
    <property type="entry name" value="DUF4230"/>
    <property type="match status" value="1"/>
</dbReference>
<dbReference type="eggNOG" id="ENOG50318ZT">
    <property type="taxonomic scope" value="Bacteria"/>
</dbReference>
<dbReference type="InterPro" id="IPR025324">
    <property type="entry name" value="DUF4230"/>
</dbReference>
<proteinExistence type="predicted"/>
<feature type="transmembrane region" description="Helical" evidence="1">
    <location>
        <begin position="20"/>
        <end position="38"/>
    </location>
</feature>
<comment type="caution">
    <text evidence="2">The sequence shown here is derived from an EMBL/GenBank/DDBJ whole genome shotgun (WGS) entry which is preliminary data.</text>
</comment>
<dbReference type="GeneID" id="78411522"/>
<evidence type="ECO:0008006" key="4">
    <source>
        <dbReference type="Google" id="ProtNLM"/>
    </source>
</evidence>
<sequence>MEDKFKLEWKGFFKTLVPLWWLAGLLCVILVSYVWGLTSQKPETPKSSISIEYLEKVNEVVFLNAGVKDIITETKSTQVFGFDVPFSKKTALVILNYKAKFGIKKPVKIEKIGENEFKIIVPKFEVIGVELSKDNPYDLYDSHGELLSGTTEDVDTGKLVTNQLASEKQEEYLEKYKDDIKESAINYYKTLVSSMFEDPKLTVEFSE</sequence>
<name>C8NE66_9LACT</name>
<organism evidence="2 3">
    <name type="scientific">Granulicatella adiacens ATCC 49175</name>
    <dbReference type="NCBI Taxonomy" id="638301"/>
    <lineage>
        <taxon>Bacteria</taxon>
        <taxon>Bacillati</taxon>
        <taxon>Bacillota</taxon>
        <taxon>Bacilli</taxon>
        <taxon>Lactobacillales</taxon>
        <taxon>Carnobacteriaceae</taxon>
        <taxon>Granulicatella</taxon>
    </lineage>
</organism>
<evidence type="ECO:0000313" key="3">
    <source>
        <dbReference type="Proteomes" id="UP000005926"/>
    </source>
</evidence>
<keyword evidence="1" id="KW-0812">Transmembrane</keyword>
<dbReference type="EMBL" id="ACKZ01000008">
    <property type="protein sequence ID" value="EEW37967.1"/>
    <property type="molecule type" value="Genomic_DNA"/>
</dbReference>
<evidence type="ECO:0000256" key="1">
    <source>
        <dbReference type="SAM" id="Phobius"/>
    </source>
</evidence>
<evidence type="ECO:0000313" key="2">
    <source>
        <dbReference type="EMBL" id="EEW37967.1"/>
    </source>
</evidence>
<reference evidence="2 3" key="1">
    <citation type="submission" date="2009-08" db="EMBL/GenBank/DDBJ databases">
        <authorList>
            <person name="Muzny D."/>
            <person name="Qin X."/>
            <person name="Deng J."/>
            <person name="Jiang H."/>
            <person name="Liu Y."/>
            <person name="Qu J."/>
            <person name="Song X.-Z."/>
            <person name="Zhang L."/>
            <person name="Thornton R."/>
            <person name="Coyle M."/>
            <person name="Francisco L."/>
            <person name="Jackson L."/>
            <person name="Javaid M."/>
            <person name="Korchina V."/>
            <person name="Kovar C."/>
            <person name="Mata R."/>
            <person name="Mathew T."/>
            <person name="Ngo R."/>
            <person name="Nguyen L."/>
            <person name="Nguyen N."/>
            <person name="Okwuonu G."/>
            <person name="Ongeri F."/>
            <person name="Pham C."/>
            <person name="Simmons D."/>
            <person name="Wilczek-Boney K."/>
            <person name="Hale W."/>
            <person name="Jakkamsetti A."/>
            <person name="Pham P."/>
            <person name="Ruth R."/>
            <person name="San Lucas F."/>
            <person name="Warren J."/>
            <person name="Zhang J."/>
            <person name="Zhao Z."/>
            <person name="Zhou C."/>
            <person name="Zhu D."/>
            <person name="Lee S."/>
            <person name="Bess C."/>
            <person name="Blankenburg K."/>
            <person name="Forbes L."/>
            <person name="Fu Q."/>
            <person name="Gubbala S."/>
            <person name="Hirani K."/>
            <person name="Jayaseelan J.C."/>
            <person name="Lara F."/>
            <person name="Munidasa M."/>
            <person name="Palculict T."/>
            <person name="Patil S."/>
            <person name="Pu L.-L."/>
            <person name="Saada N."/>
            <person name="Tang L."/>
            <person name="Weissenberger G."/>
            <person name="Zhu Y."/>
            <person name="Hemphill L."/>
            <person name="Shang Y."/>
            <person name="Youmans B."/>
            <person name="Ayvaz T."/>
            <person name="Ross M."/>
            <person name="Santibanez J."/>
            <person name="Aqrawi P."/>
            <person name="Gross S."/>
            <person name="Joshi V."/>
            <person name="Fowler G."/>
            <person name="Nazareth L."/>
            <person name="Reid J."/>
            <person name="Worley K."/>
            <person name="Petrosino J."/>
            <person name="Highlander S."/>
            <person name="Gibbs R."/>
        </authorList>
    </citation>
    <scope>NUCLEOTIDE SEQUENCE [LARGE SCALE GENOMIC DNA]</scope>
    <source>
        <strain evidence="2 3">ATCC 49175</strain>
    </source>
</reference>
<keyword evidence="3" id="KW-1185">Reference proteome</keyword>
<dbReference type="RefSeq" id="WP_005605163.1">
    <property type="nucleotide sequence ID" value="NZ_CP102283.1"/>
</dbReference>
<gene>
    <name evidence="2" type="ORF">HMPREF0444_0211</name>
</gene>
<keyword evidence="1" id="KW-0472">Membrane</keyword>